<dbReference type="InParanoid" id="A0A804QLU2"/>
<evidence type="ECO:0000256" key="1">
    <source>
        <dbReference type="ARBA" id="ARBA00001936"/>
    </source>
</evidence>
<keyword evidence="13" id="KW-0464">Manganese</keyword>
<evidence type="ECO:0000256" key="3">
    <source>
        <dbReference type="ARBA" id="ARBA00004922"/>
    </source>
</evidence>
<evidence type="ECO:0000256" key="13">
    <source>
        <dbReference type="ARBA" id="ARBA00023211"/>
    </source>
</evidence>
<comment type="subcellular location">
    <subcellularLocation>
        <location evidence="2">Golgi apparatus membrane</location>
        <topology evidence="2">Single-pass type II membrane protein</topology>
    </subcellularLocation>
</comment>
<proteinExistence type="inferred from homology"/>
<evidence type="ECO:0000313" key="15">
    <source>
        <dbReference type="EnsemblPlants" id="Zm00001eb346010_P001"/>
    </source>
</evidence>
<evidence type="ECO:0000256" key="8">
    <source>
        <dbReference type="ARBA" id="ARBA00022692"/>
    </source>
</evidence>
<evidence type="ECO:0008006" key="17">
    <source>
        <dbReference type="Google" id="ProtNLM"/>
    </source>
</evidence>
<evidence type="ECO:0000256" key="12">
    <source>
        <dbReference type="ARBA" id="ARBA00023136"/>
    </source>
</evidence>
<dbReference type="Pfam" id="PF01762">
    <property type="entry name" value="Galactosyl_T"/>
    <property type="match status" value="1"/>
</dbReference>
<feature type="region of interest" description="Disordered" evidence="14">
    <location>
        <begin position="274"/>
        <end position="301"/>
    </location>
</feature>
<keyword evidence="6" id="KW-0328">Glycosyltransferase</keyword>
<protein>
    <recommendedName>
        <fullName evidence="17">Hexosyltransferase</fullName>
    </recommendedName>
</protein>
<evidence type="ECO:0000256" key="5">
    <source>
        <dbReference type="ARBA" id="ARBA00009670"/>
    </source>
</evidence>
<dbReference type="InterPro" id="IPR050154">
    <property type="entry name" value="UbiB_kinase"/>
</dbReference>
<evidence type="ECO:0000256" key="11">
    <source>
        <dbReference type="ARBA" id="ARBA00023034"/>
    </source>
</evidence>
<organism evidence="15 16">
    <name type="scientific">Zea mays</name>
    <name type="common">Maize</name>
    <dbReference type="NCBI Taxonomy" id="4577"/>
    <lineage>
        <taxon>Eukaryota</taxon>
        <taxon>Viridiplantae</taxon>
        <taxon>Streptophyta</taxon>
        <taxon>Embryophyta</taxon>
        <taxon>Tracheophyta</taxon>
        <taxon>Spermatophyta</taxon>
        <taxon>Magnoliopsida</taxon>
        <taxon>Liliopsida</taxon>
        <taxon>Poales</taxon>
        <taxon>Poaceae</taxon>
        <taxon>PACMAD clade</taxon>
        <taxon>Panicoideae</taxon>
        <taxon>Andropogonodae</taxon>
        <taxon>Andropogoneae</taxon>
        <taxon>Tripsacinae</taxon>
        <taxon>Zea</taxon>
    </lineage>
</organism>
<keyword evidence="7" id="KW-0808">Transferase</keyword>
<evidence type="ECO:0000256" key="9">
    <source>
        <dbReference type="ARBA" id="ARBA00022968"/>
    </source>
</evidence>
<dbReference type="GO" id="GO:0000139">
    <property type="term" value="C:Golgi membrane"/>
    <property type="evidence" value="ECO:0007669"/>
    <property type="project" value="UniProtKB-SubCell"/>
</dbReference>
<dbReference type="Gramene" id="Zm00001eb346010_T001">
    <property type="protein sequence ID" value="Zm00001eb346010_P001"/>
    <property type="gene ID" value="Zm00001eb346010"/>
</dbReference>
<comment type="similarity">
    <text evidence="4">Belongs to the glycosyltransferase 31 family.</text>
</comment>
<comment type="similarity">
    <text evidence="5">Belongs to the protein kinase superfamily. ADCK protein kinase family.</text>
</comment>
<dbReference type="UniPathway" id="UPA00378"/>
<sequence length="301" mass="33759">MEDLTRATSVNLWKSIDAKPSVTTEAFDNSAGTVDGVNAVKVAAMKDAELVNRNIAAFGAGTRRLSTDEKKKLPWDVSPIVPAFKSCFDNALNATVSELNFKTIVDGLGVVLYQYPFNVPAYYALILRSLTVLEDLALYADPDFKVLAASYPYFAKRLLTDPNPYLRDALLELVFKDGKFRQVQNLTATNIMKCDDDTFVRVDVVLRHIKLNNGDKPLYMGNLNLLHRPLRTGKCAVTNEEWPEDIYPPYANGPGYVIYGDIAKFIVSQHANQSLRRSPMEDEDQYEKDMQPDDTVADEDM</sequence>
<dbReference type="PANTHER" id="PTHR10566">
    <property type="entry name" value="CHAPERONE-ACTIVITY OF BC1 COMPLEX CABC1 -RELATED"/>
    <property type="match status" value="1"/>
</dbReference>
<accession>A0A804QLU2</accession>
<keyword evidence="11" id="KW-0333">Golgi apparatus</keyword>
<evidence type="ECO:0000256" key="7">
    <source>
        <dbReference type="ARBA" id="ARBA00022679"/>
    </source>
</evidence>
<keyword evidence="10" id="KW-1133">Transmembrane helix</keyword>
<keyword evidence="16" id="KW-1185">Reference proteome</keyword>
<evidence type="ECO:0000256" key="10">
    <source>
        <dbReference type="ARBA" id="ARBA00022989"/>
    </source>
</evidence>
<evidence type="ECO:0000256" key="6">
    <source>
        <dbReference type="ARBA" id="ARBA00022676"/>
    </source>
</evidence>
<evidence type="ECO:0000313" key="16">
    <source>
        <dbReference type="Proteomes" id="UP000007305"/>
    </source>
</evidence>
<dbReference type="GO" id="GO:0016758">
    <property type="term" value="F:hexosyltransferase activity"/>
    <property type="evidence" value="ECO:0007669"/>
    <property type="project" value="InterPro"/>
</dbReference>
<keyword evidence="8" id="KW-0812">Transmembrane</keyword>
<reference evidence="15" key="2">
    <citation type="submission" date="2019-07" db="EMBL/GenBank/DDBJ databases">
        <authorList>
            <person name="Seetharam A."/>
            <person name="Woodhouse M."/>
            <person name="Cannon E."/>
        </authorList>
    </citation>
    <scope>NUCLEOTIDE SEQUENCE [LARGE SCALE GENOMIC DNA]</scope>
    <source>
        <strain evidence="15">cv. B73</strain>
    </source>
</reference>
<comment type="cofactor">
    <cofactor evidence="1">
        <name>Mn(2+)</name>
        <dbReference type="ChEBI" id="CHEBI:29035"/>
    </cofactor>
</comment>
<reference evidence="16" key="1">
    <citation type="journal article" date="2009" name="Science">
        <title>The B73 maize genome: complexity, diversity, and dynamics.</title>
        <authorList>
            <person name="Schnable P.S."/>
            <person name="Ware D."/>
            <person name="Fulton R.S."/>
            <person name="Stein J.C."/>
            <person name="Wei F."/>
            <person name="Pasternak S."/>
            <person name="Liang C."/>
            <person name="Zhang J."/>
            <person name="Fulton L."/>
            <person name="Graves T.A."/>
            <person name="Minx P."/>
            <person name="Reily A.D."/>
            <person name="Courtney L."/>
            <person name="Kruchowski S.S."/>
            <person name="Tomlinson C."/>
            <person name="Strong C."/>
            <person name="Delehaunty K."/>
            <person name="Fronick C."/>
            <person name="Courtney B."/>
            <person name="Rock S.M."/>
            <person name="Belter E."/>
            <person name="Du F."/>
            <person name="Kim K."/>
            <person name="Abbott R.M."/>
            <person name="Cotton M."/>
            <person name="Levy A."/>
            <person name="Marchetto P."/>
            <person name="Ochoa K."/>
            <person name="Jackson S.M."/>
            <person name="Gillam B."/>
            <person name="Chen W."/>
            <person name="Yan L."/>
            <person name="Higginbotham J."/>
            <person name="Cardenas M."/>
            <person name="Waligorski J."/>
            <person name="Applebaum E."/>
            <person name="Phelps L."/>
            <person name="Falcone J."/>
            <person name="Kanchi K."/>
            <person name="Thane T."/>
            <person name="Scimone A."/>
            <person name="Thane N."/>
            <person name="Henke J."/>
            <person name="Wang T."/>
            <person name="Ruppert J."/>
            <person name="Shah N."/>
            <person name="Rotter K."/>
            <person name="Hodges J."/>
            <person name="Ingenthron E."/>
            <person name="Cordes M."/>
            <person name="Kohlberg S."/>
            <person name="Sgro J."/>
            <person name="Delgado B."/>
            <person name="Mead K."/>
            <person name="Chinwalla A."/>
            <person name="Leonard S."/>
            <person name="Crouse K."/>
            <person name="Collura K."/>
            <person name="Kudrna D."/>
            <person name="Currie J."/>
            <person name="He R."/>
            <person name="Angelova A."/>
            <person name="Rajasekar S."/>
            <person name="Mueller T."/>
            <person name="Lomeli R."/>
            <person name="Scara G."/>
            <person name="Ko A."/>
            <person name="Delaney K."/>
            <person name="Wissotski M."/>
            <person name="Lopez G."/>
            <person name="Campos D."/>
            <person name="Braidotti M."/>
            <person name="Ashley E."/>
            <person name="Golser W."/>
            <person name="Kim H."/>
            <person name="Lee S."/>
            <person name="Lin J."/>
            <person name="Dujmic Z."/>
            <person name="Kim W."/>
            <person name="Talag J."/>
            <person name="Zuccolo A."/>
            <person name="Fan C."/>
            <person name="Sebastian A."/>
            <person name="Kramer M."/>
            <person name="Spiegel L."/>
            <person name="Nascimento L."/>
            <person name="Zutavern T."/>
            <person name="Miller B."/>
            <person name="Ambroise C."/>
            <person name="Muller S."/>
            <person name="Spooner W."/>
            <person name="Narechania A."/>
            <person name="Ren L."/>
            <person name="Wei S."/>
            <person name="Kumari S."/>
            <person name="Faga B."/>
            <person name="Levy M.J."/>
            <person name="McMahan L."/>
            <person name="Van Buren P."/>
            <person name="Vaughn M.W."/>
            <person name="Ying K."/>
            <person name="Yeh C.-T."/>
            <person name="Emrich S.J."/>
            <person name="Jia Y."/>
            <person name="Kalyanaraman A."/>
            <person name="Hsia A.-P."/>
            <person name="Barbazuk W.B."/>
            <person name="Baucom R.S."/>
            <person name="Brutnell T.P."/>
            <person name="Carpita N.C."/>
            <person name="Chaparro C."/>
            <person name="Chia J.-M."/>
            <person name="Deragon J.-M."/>
            <person name="Estill J.C."/>
            <person name="Fu Y."/>
            <person name="Jeddeloh J.A."/>
            <person name="Han Y."/>
            <person name="Lee H."/>
            <person name="Li P."/>
            <person name="Lisch D.R."/>
            <person name="Liu S."/>
            <person name="Liu Z."/>
            <person name="Nagel D.H."/>
            <person name="McCann M.C."/>
            <person name="SanMiguel P."/>
            <person name="Myers A.M."/>
            <person name="Nettleton D."/>
            <person name="Nguyen J."/>
            <person name="Penning B.W."/>
            <person name="Ponnala L."/>
            <person name="Schneider K.L."/>
            <person name="Schwartz D.C."/>
            <person name="Sharma A."/>
            <person name="Soderlund C."/>
            <person name="Springer N.M."/>
            <person name="Sun Q."/>
            <person name="Wang H."/>
            <person name="Waterman M."/>
            <person name="Westerman R."/>
            <person name="Wolfgruber T.K."/>
            <person name="Yang L."/>
            <person name="Yu Y."/>
            <person name="Zhang L."/>
            <person name="Zhou S."/>
            <person name="Zhu Q."/>
            <person name="Bennetzen J.L."/>
            <person name="Dawe R.K."/>
            <person name="Jiang J."/>
            <person name="Jiang N."/>
            <person name="Presting G.G."/>
            <person name="Wessler S.R."/>
            <person name="Aluru S."/>
            <person name="Martienssen R.A."/>
            <person name="Clifton S.W."/>
            <person name="McCombie W.R."/>
            <person name="Wing R.A."/>
            <person name="Wilson R.K."/>
        </authorList>
    </citation>
    <scope>NUCLEOTIDE SEQUENCE [LARGE SCALE GENOMIC DNA]</scope>
    <source>
        <strain evidence="16">cv. B73</strain>
    </source>
</reference>
<dbReference type="Gene3D" id="3.90.550.50">
    <property type="match status" value="1"/>
</dbReference>
<dbReference type="EnsemblPlants" id="Zm00001eb346010_T001">
    <property type="protein sequence ID" value="Zm00001eb346010_P001"/>
    <property type="gene ID" value="Zm00001eb346010"/>
</dbReference>
<evidence type="ECO:0000256" key="4">
    <source>
        <dbReference type="ARBA" id="ARBA00008661"/>
    </source>
</evidence>
<dbReference type="AlphaFoldDB" id="A0A804QLU2"/>
<dbReference type="PANTHER" id="PTHR10566:SF120">
    <property type="entry name" value="PROTEIN ACTIVITY OF BC1 COMPLEX KINASE 3, CHLOROPLASTIC"/>
    <property type="match status" value="1"/>
</dbReference>
<evidence type="ECO:0000256" key="2">
    <source>
        <dbReference type="ARBA" id="ARBA00004323"/>
    </source>
</evidence>
<comment type="pathway">
    <text evidence="3">Protein modification; protein glycosylation.</text>
</comment>
<dbReference type="InterPro" id="IPR002659">
    <property type="entry name" value="Glyco_trans_31"/>
</dbReference>
<evidence type="ECO:0000256" key="14">
    <source>
        <dbReference type="SAM" id="MobiDB-lite"/>
    </source>
</evidence>
<keyword evidence="12" id="KW-0472">Membrane</keyword>
<keyword evidence="9" id="KW-0735">Signal-anchor</keyword>
<dbReference type="Proteomes" id="UP000007305">
    <property type="component" value="Chromosome 8"/>
</dbReference>
<name>A0A804QLU2_MAIZE</name>
<reference evidence="15" key="3">
    <citation type="submission" date="2021-05" db="UniProtKB">
        <authorList>
            <consortium name="EnsemblPlants"/>
        </authorList>
    </citation>
    <scope>IDENTIFICATION</scope>
    <source>
        <strain evidence="15">cv. B73</strain>
    </source>
</reference>